<keyword evidence="2" id="KW-1185">Reference proteome</keyword>
<evidence type="ECO:0000313" key="2">
    <source>
        <dbReference type="Proteomes" id="UP000238274"/>
    </source>
</evidence>
<name>A0A2S4UNA9_9BASI</name>
<dbReference type="AlphaFoldDB" id="A0A2S4UNA9"/>
<reference evidence="1 2" key="1">
    <citation type="submission" date="2017-12" db="EMBL/GenBank/DDBJ databases">
        <title>Gene loss provides genomic basis for host adaptation in cereal stripe rust fungi.</title>
        <authorList>
            <person name="Xia C."/>
        </authorList>
    </citation>
    <scope>NUCLEOTIDE SEQUENCE [LARGE SCALE GENOMIC DNA]</scope>
    <source>
        <strain evidence="1 2">93TX-2</strain>
    </source>
</reference>
<protein>
    <submittedName>
        <fullName evidence="1">Uncharacterized protein</fullName>
    </submittedName>
</protein>
<dbReference type="Proteomes" id="UP000238274">
    <property type="component" value="Unassembled WGS sequence"/>
</dbReference>
<reference evidence="2" key="3">
    <citation type="journal article" date="2018" name="Mol. Plant Microbe Interact.">
        <title>Genome sequence resources for the wheat stripe rust pathogen (Puccinia striiformis f. sp. tritici) and the barley stripe rust pathogen (Puccinia striiformis f. sp. hordei).</title>
        <authorList>
            <person name="Xia C."/>
            <person name="Wang M."/>
            <person name="Yin C."/>
            <person name="Cornejo O.E."/>
            <person name="Hulbert S.H."/>
            <person name="Chen X."/>
        </authorList>
    </citation>
    <scope>NUCLEOTIDE SEQUENCE [LARGE SCALE GENOMIC DNA]</scope>
    <source>
        <strain evidence="2">93TX-2</strain>
    </source>
</reference>
<gene>
    <name evidence="1" type="ORF">PSHT_13874</name>
</gene>
<organism evidence="1 2">
    <name type="scientific">Puccinia striiformis</name>
    <dbReference type="NCBI Taxonomy" id="27350"/>
    <lineage>
        <taxon>Eukaryota</taxon>
        <taxon>Fungi</taxon>
        <taxon>Dikarya</taxon>
        <taxon>Basidiomycota</taxon>
        <taxon>Pucciniomycotina</taxon>
        <taxon>Pucciniomycetes</taxon>
        <taxon>Pucciniales</taxon>
        <taxon>Pucciniaceae</taxon>
        <taxon>Puccinia</taxon>
    </lineage>
</organism>
<accession>A0A2S4UNA9</accession>
<comment type="caution">
    <text evidence="1">The sequence shown here is derived from an EMBL/GenBank/DDBJ whole genome shotgun (WGS) entry which is preliminary data.</text>
</comment>
<dbReference type="EMBL" id="PKSM01000290">
    <property type="protein sequence ID" value="POV98750.1"/>
    <property type="molecule type" value="Genomic_DNA"/>
</dbReference>
<reference evidence="2" key="2">
    <citation type="journal article" date="2018" name="BMC Genomics">
        <title>Genomic insights into host adaptation between the wheat stripe rust pathogen (Puccinia striiformis f. sp. tritici) and the barley stripe rust pathogen (Puccinia striiformis f. sp. hordei).</title>
        <authorList>
            <person name="Xia C."/>
            <person name="Wang M."/>
            <person name="Yin C."/>
            <person name="Cornejo O.E."/>
            <person name="Hulbert S.H."/>
            <person name="Chen X."/>
        </authorList>
    </citation>
    <scope>NUCLEOTIDE SEQUENCE [LARGE SCALE GENOMIC DNA]</scope>
    <source>
        <strain evidence="2">93TX-2</strain>
    </source>
</reference>
<sequence>MGSPVGKPPPTLRLNLPEAPSLQTILPPTNEPWGHHVPQVALLFVEAEIPAKSSQITKALPTNPMGTSLSQECPWRNFFRVVLYSIIQHILDFVQRLETRLYPSTQVYTCQWVSNGLG</sequence>
<dbReference type="VEuPathDB" id="FungiDB:PSHT_13874"/>
<proteinExistence type="predicted"/>
<evidence type="ECO:0000313" key="1">
    <source>
        <dbReference type="EMBL" id="POV98750.1"/>
    </source>
</evidence>